<evidence type="ECO:0000313" key="4">
    <source>
        <dbReference type="EMBL" id="GIN62756.1"/>
    </source>
</evidence>
<dbReference type="PANTHER" id="PTHR46957">
    <property type="entry name" value="CYTOKINE RECEPTOR"/>
    <property type="match status" value="1"/>
</dbReference>
<feature type="domain" description="Fibronectin type-III" evidence="3">
    <location>
        <begin position="197"/>
        <end position="284"/>
    </location>
</feature>
<dbReference type="RefSeq" id="WP_212933934.1">
    <property type="nucleotide sequence ID" value="NZ_BORC01000004.1"/>
</dbReference>
<evidence type="ECO:0000256" key="2">
    <source>
        <dbReference type="SAM" id="SignalP"/>
    </source>
</evidence>
<gene>
    <name evidence="4" type="ORF">J27TS8_27490</name>
</gene>
<evidence type="ECO:0000259" key="3">
    <source>
        <dbReference type="PROSITE" id="PS50853"/>
    </source>
</evidence>
<dbReference type="PANTHER" id="PTHR46957:SF3">
    <property type="entry name" value="CYTOKINE RECEPTOR"/>
    <property type="match status" value="1"/>
</dbReference>
<dbReference type="InterPro" id="IPR050713">
    <property type="entry name" value="RTP_Phos/Ushers"/>
</dbReference>
<accession>A0A919WIP5</accession>
<dbReference type="InterPro" id="IPR003961">
    <property type="entry name" value="FN3_dom"/>
</dbReference>
<keyword evidence="1" id="KW-1133">Transmembrane helix</keyword>
<evidence type="ECO:0000256" key="1">
    <source>
        <dbReference type="SAM" id="Phobius"/>
    </source>
</evidence>
<sequence>MRKQLLAALFTLITVLLIPVAASASNYDFERGDFVELNGYRFVVLDADKDFLFADFYLENRQFDPNDNNLFNPKNNRNVAYYLNNTFLNNLKGIAEFTKNHNWYINNTTSVEARIALLHSNEWSRHKSLLGIPITDFWLLDYGRLKYFVDKNGNLANALPKTYKAVRPTLYLEPGLYKSGSGSSIDPYILWTDEPVVLSDIKDLALIKTTPTEITLNWKNPKESNFSHLNLYQDGILKESRYKEQTYTFKNLVPSQQYTFTIKAVNVDGAETQGISIVVSTDDVPLLPEVQNLSAVPKHDRVNLSWSNPKNEFFNHVKIYRRVDNQPEETSFLNIFQPIKAYAASGDFDPMFETNGTYWNDLTVQPETTYSYKLSTVNIADVESEGTVVQVTTKEEPAPEIGGGSYTETEEGDFLYTWTQPTTGKVKVLIDGAEYQTVDAANKQILIPKERMVYDLLNNPKVSLIPISESGKEGKPTKPFEEGKLAGVEMPFGPIELLKSSMGLLLVIAPILLLILAIYLVPKIKAAIVQAVQKRKEERRY</sequence>
<dbReference type="InterPro" id="IPR036116">
    <property type="entry name" value="FN3_sf"/>
</dbReference>
<protein>
    <recommendedName>
        <fullName evidence="3">Fibronectin type-III domain-containing protein</fullName>
    </recommendedName>
</protein>
<comment type="caution">
    <text evidence="4">The sequence shown here is derived from an EMBL/GenBank/DDBJ whole genome shotgun (WGS) entry which is preliminary data.</text>
</comment>
<dbReference type="SMART" id="SM00060">
    <property type="entry name" value="FN3"/>
    <property type="match status" value="2"/>
</dbReference>
<dbReference type="CDD" id="cd00063">
    <property type="entry name" value="FN3"/>
    <property type="match status" value="1"/>
</dbReference>
<evidence type="ECO:0000313" key="5">
    <source>
        <dbReference type="Proteomes" id="UP000682111"/>
    </source>
</evidence>
<reference evidence="4" key="1">
    <citation type="submission" date="2021-03" db="EMBL/GenBank/DDBJ databases">
        <title>Antimicrobial resistance genes in bacteria isolated from Japanese honey, and their potential for conferring macrolide and lincosamide resistance in the American foulbrood pathogen Paenibacillus larvae.</title>
        <authorList>
            <person name="Okamoto M."/>
            <person name="Kumagai M."/>
            <person name="Kanamori H."/>
            <person name="Takamatsu D."/>
        </authorList>
    </citation>
    <scope>NUCLEOTIDE SEQUENCE</scope>
    <source>
        <strain evidence="4">J27TS8</strain>
    </source>
</reference>
<organism evidence="4 5">
    <name type="scientific">Robertmurraya siralis</name>
    <dbReference type="NCBI Taxonomy" id="77777"/>
    <lineage>
        <taxon>Bacteria</taxon>
        <taxon>Bacillati</taxon>
        <taxon>Bacillota</taxon>
        <taxon>Bacilli</taxon>
        <taxon>Bacillales</taxon>
        <taxon>Bacillaceae</taxon>
        <taxon>Robertmurraya</taxon>
    </lineage>
</organism>
<dbReference type="EMBL" id="BORC01000004">
    <property type="protein sequence ID" value="GIN62756.1"/>
    <property type="molecule type" value="Genomic_DNA"/>
</dbReference>
<dbReference type="InterPro" id="IPR013783">
    <property type="entry name" value="Ig-like_fold"/>
</dbReference>
<dbReference type="SUPFAM" id="SSF49265">
    <property type="entry name" value="Fibronectin type III"/>
    <property type="match status" value="1"/>
</dbReference>
<dbReference type="Proteomes" id="UP000682111">
    <property type="component" value="Unassembled WGS sequence"/>
</dbReference>
<proteinExistence type="predicted"/>
<dbReference type="GO" id="GO:0016020">
    <property type="term" value="C:membrane"/>
    <property type="evidence" value="ECO:0007669"/>
    <property type="project" value="UniProtKB-SubCell"/>
</dbReference>
<feature type="chain" id="PRO_5036792508" description="Fibronectin type-III domain-containing protein" evidence="2">
    <location>
        <begin position="25"/>
        <end position="541"/>
    </location>
</feature>
<dbReference type="PROSITE" id="PS50853">
    <property type="entry name" value="FN3"/>
    <property type="match status" value="1"/>
</dbReference>
<dbReference type="AlphaFoldDB" id="A0A919WIP5"/>
<keyword evidence="1" id="KW-0472">Membrane</keyword>
<dbReference type="Gene3D" id="2.60.40.10">
    <property type="entry name" value="Immunoglobulins"/>
    <property type="match status" value="2"/>
</dbReference>
<dbReference type="Pfam" id="PF00041">
    <property type="entry name" value="fn3"/>
    <property type="match status" value="1"/>
</dbReference>
<feature type="transmembrane region" description="Helical" evidence="1">
    <location>
        <begin position="502"/>
        <end position="521"/>
    </location>
</feature>
<keyword evidence="1" id="KW-0812">Transmembrane</keyword>
<keyword evidence="2" id="KW-0732">Signal</keyword>
<keyword evidence="5" id="KW-1185">Reference proteome</keyword>
<name>A0A919WIP5_9BACI</name>
<feature type="signal peptide" evidence="2">
    <location>
        <begin position="1"/>
        <end position="24"/>
    </location>
</feature>